<evidence type="ECO:0000256" key="18">
    <source>
        <dbReference type="PIRSR" id="PIRSR600542-1"/>
    </source>
</evidence>
<keyword evidence="5" id="KW-0808">Transferase</keyword>
<keyword evidence="4" id="KW-0813">Transport</keyword>
<evidence type="ECO:0000256" key="2">
    <source>
        <dbReference type="ARBA" id="ARBA00004443"/>
    </source>
</evidence>
<dbReference type="AlphaFoldDB" id="A0A4Y9ZZI4"/>
<dbReference type="EMBL" id="SFCI01000496">
    <property type="protein sequence ID" value="TFY79463.1"/>
    <property type="molecule type" value="Genomic_DNA"/>
</dbReference>
<sequence length="613" mass="68844">MSKARKSSSQAQAPELPPGYKVDPNAAPMLRFQASLPRLPVPPLSSTLSKYLETVQPHLKSDEFARTEAIVRAFGSSPQAAELQKRLEARAADPEVKNWLADWWNDAAYMGYRDSVVVNVSYYYVHVDDTARRTAPKRAASLLKGMLRFRDLVESQRLEPDKIRNAPLCMASYKWLFHANRYPVIPSDTASKFDPKTHNHVVFIRKNKFYEVPLAHADGTELSAADLEAQIEEIIRLAGSEEAIPIGTLTSENRDLWAKARENLVNASPLNAASLERIESAMVVVALDDTTPITREEIGWACWVGNGRNRWYDKHQLIVFDNGRSGFLGEHSCMDGTPTLRMNEFILAGILANKIDLGPATRSLDLPVPKELRFETTPAVVADVQAAEQHFEELVSVHDMHVLHYEGYGKSQIKQYKVSPDAWVQLVKQLAFYKLKARPGVTYESTQTRKYQLGRTEVTRSASNESKAWVDAMNDPAASDEHRATLFRRAAQQHAQYSAWAADGQGVDRHFFGLKKMVREGEALPEIYEDEAFSRTNNWELSTSQLSSPFVDGWGYGEVVPDGYGLAYAIGDDHIRWTITSRKQNSAALKHYLAEAATETRKMFDRAGAKAKL</sequence>
<feature type="region of interest" description="Disordered" evidence="19">
    <location>
        <begin position="1"/>
        <end position="20"/>
    </location>
</feature>
<evidence type="ECO:0000256" key="5">
    <source>
        <dbReference type="ARBA" id="ARBA00022679"/>
    </source>
</evidence>
<organism evidence="21 22">
    <name type="scientific">Hericium alpestre</name>
    <dbReference type="NCBI Taxonomy" id="135208"/>
    <lineage>
        <taxon>Eukaryota</taxon>
        <taxon>Fungi</taxon>
        <taxon>Dikarya</taxon>
        <taxon>Basidiomycota</taxon>
        <taxon>Agaricomycotina</taxon>
        <taxon>Agaricomycetes</taxon>
        <taxon>Russulales</taxon>
        <taxon>Hericiaceae</taxon>
        <taxon>Hericium</taxon>
    </lineage>
</organism>
<comment type="caution">
    <text evidence="21">The sequence shown here is derived from an EMBL/GenBank/DDBJ whole genome shotgun (WGS) entry which is preliminary data.</text>
</comment>
<dbReference type="EC" id="2.3.1.7" evidence="16"/>
<evidence type="ECO:0000256" key="3">
    <source>
        <dbReference type="ARBA" id="ARBA00005232"/>
    </source>
</evidence>
<dbReference type="OrthoDB" id="240216at2759"/>
<dbReference type="GO" id="GO:0005777">
    <property type="term" value="C:peroxisome"/>
    <property type="evidence" value="ECO:0007669"/>
    <property type="project" value="UniProtKB-SubCell"/>
</dbReference>
<evidence type="ECO:0000256" key="14">
    <source>
        <dbReference type="ARBA" id="ARBA00052702"/>
    </source>
</evidence>
<dbReference type="GO" id="GO:0006631">
    <property type="term" value="P:fatty acid metabolic process"/>
    <property type="evidence" value="ECO:0007669"/>
    <property type="project" value="UniProtKB-KW"/>
</dbReference>
<evidence type="ECO:0000256" key="1">
    <source>
        <dbReference type="ARBA" id="ARBA00004275"/>
    </source>
</evidence>
<evidence type="ECO:0000256" key="4">
    <source>
        <dbReference type="ARBA" id="ARBA00022448"/>
    </source>
</evidence>
<evidence type="ECO:0000256" key="6">
    <source>
        <dbReference type="ARBA" id="ARBA00022792"/>
    </source>
</evidence>
<gene>
    <name evidence="21" type="ORF">EWM64_g4545</name>
</gene>
<comment type="catalytic activity">
    <reaction evidence="14">
        <text>(R)-carnitine + acetyl-CoA = O-acetyl-(R)-carnitine + CoA</text>
        <dbReference type="Rhea" id="RHEA:21136"/>
        <dbReference type="ChEBI" id="CHEBI:16347"/>
        <dbReference type="ChEBI" id="CHEBI:57287"/>
        <dbReference type="ChEBI" id="CHEBI:57288"/>
        <dbReference type="ChEBI" id="CHEBI:57589"/>
        <dbReference type="EC" id="2.3.1.7"/>
    </reaction>
</comment>
<keyword evidence="9" id="KW-0443">Lipid metabolism</keyword>
<evidence type="ECO:0000256" key="10">
    <source>
        <dbReference type="ARBA" id="ARBA00023128"/>
    </source>
</evidence>
<dbReference type="InterPro" id="IPR042231">
    <property type="entry name" value="Cho/carn_acyl_trans_2"/>
</dbReference>
<evidence type="ECO:0000256" key="13">
    <source>
        <dbReference type="ARBA" id="ARBA00023315"/>
    </source>
</evidence>
<dbReference type="InterPro" id="IPR023213">
    <property type="entry name" value="CAT-like_dom_sf"/>
</dbReference>
<evidence type="ECO:0000256" key="17">
    <source>
        <dbReference type="ARBA" id="ARBA00073438"/>
    </source>
</evidence>
<dbReference type="STRING" id="135208.A0A4Y9ZZI4"/>
<dbReference type="Proteomes" id="UP000298061">
    <property type="component" value="Unassembled WGS sequence"/>
</dbReference>
<feature type="domain" description="Choline/carnitine acyltransferase" evidence="20">
    <location>
        <begin position="39"/>
        <end position="594"/>
    </location>
</feature>
<dbReference type="GO" id="GO:0009437">
    <property type="term" value="P:carnitine metabolic process"/>
    <property type="evidence" value="ECO:0007669"/>
    <property type="project" value="TreeGrafter"/>
</dbReference>
<evidence type="ECO:0000256" key="9">
    <source>
        <dbReference type="ARBA" id="ARBA00023098"/>
    </source>
</evidence>
<reference evidence="21 22" key="1">
    <citation type="submission" date="2019-02" db="EMBL/GenBank/DDBJ databases">
        <title>Genome sequencing of the rare red list fungi Hericium alpestre (H. flagellum).</title>
        <authorList>
            <person name="Buettner E."/>
            <person name="Kellner H."/>
        </authorList>
    </citation>
    <scope>NUCLEOTIDE SEQUENCE [LARGE SCALE GENOMIC DNA]</scope>
    <source>
        <strain evidence="21 22">DSM 108284</strain>
    </source>
</reference>
<dbReference type="GO" id="GO:0004092">
    <property type="term" value="F:carnitine O-acetyltransferase activity"/>
    <property type="evidence" value="ECO:0007669"/>
    <property type="project" value="UniProtKB-EC"/>
</dbReference>
<keyword evidence="12" id="KW-0576">Peroxisome</keyword>
<evidence type="ECO:0000259" key="20">
    <source>
        <dbReference type="Pfam" id="PF00755"/>
    </source>
</evidence>
<evidence type="ECO:0000256" key="15">
    <source>
        <dbReference type="ARBA" id="ARBA00053195"/>
    </source>
</evidence>
<keyword evidence="8" id="KW-0809">Transit peptide</keyword>
<dbReference type="InterPro" id="IPR000542">
    <property type="entry name" value="Carn_acyl_trans"/>
</dbReference>
<feature type="active site" description="Proton acceptor" evidence="18">
    <location>
        <position position="331"/>
    </location>
</feature>
<dbReference type="Gene3D" id="3.30.559.10">
    <property type="entry name" value="Chloramphenicol acetyltransferase-like domain"/>
    <property type="match status" value="1"/>
</dbReference>
<dbReference type="Gene3D" id="3.30.559.70">
    <property type="entry name" value="Choline/Carnitine o-acyltransferase, domain 2"/>
    <property type="match status" value="1"/>
</dbReference>
<keyword evidence="11" id="KW-0472">Membrane</keyword>
<accession>A0A4Y9ZZI4</accession>
<comment type="function">
    <text evidence="15">Carnitine acetylase is specific for short chain fatty acids. Carnitine acetylase seems to affect the flux through the pyruvate dehydrogenase complex. It may be involved as well in the transport of acetyl-CoA into mitochondria.</text>
</comment>
<comment type="subcellular location">
    <subcellularLocation>
        <location evidence="2">Mitochondrion inner membrane</location>
        <topology evidence="2">Peripheral membrane protein</topology>
        <orientation evidence="2">Matrix side</orientation>
    </subcellularLocation>
    <subcellularLocation>
        <location evidence="1">Peroxisome</location>
    </subcellularLocation>
</comment>
<evidence type="ECO:0000313" key="21">
    <source>
        <dbReference type="EMBL" id="TFY79463.1"/>
    </source>
</evidence>
<keyword evidence="6" id="KW-0999">Mitochondrion inner membrane</keyword>
<evidence type="ECO:0000256" key="11">
    <source>
        <dbReference type="ARBA" id="ARBA00023136"/>
    </source>
</evidence>
<evidence type="ECO:0000256" key="7">
    <source>
        <dbReference type="ARBA" id="ARBA00022832"/>
    </source>
</evidence>
<keyword evidence="13" id="KW-0012">Acyltransferase</keyword>
<keyword evidence="7" id="KW-0276">Fatty acid metabolism</keyword>
<keyword evidence="10" id="KW-0496">Mitochondrion</keyword>
<dbReference type="PANTHER" id="PTHR22589">
    <property type="entry name" value="CARNITINE O-ACYLTRANSFERASE"/>
    <property type="match status" value="1"/>
</dbReference>
<evidence type="ECO:0000313" key="22">
    <source>
        <dbReference type="Proteomes" id="UP000298061"/>
    </source>
</evidence>
<evidence type="ECO:0000256" key="12">
    <source>
        <dbReference type="ARBA" id="ARBA00023140"/>
    </source>
</evidence>
<proteinExistence type="inferred from homology"/>
<dbReference type="InterPro" id="IPR039551">
    <property type="entry name" value="Cho/carn_acyl_trans"/>
</dbReference>
<name>A0A4Y9ZZI4_9AGAM</name>
<dbReference type="PROSITE" id="PS00439">
    <property type="entry name" value="ACYLTRANSF_C_1"/>
    <property type="match status" value="1"/>
</dbReference>
<evidence type="ECO:0000256" key="19">
    <source>
        <dbReference type="SAM" id="MobiDB-lite"/>
    </source>
</evidence>
<dbReference type="GO" id="GO:0005743">
    <property type="term" value="C:mitochondrial inner membrane"/>
    <property type="evidence" value="ECO:0007669"/>
    <property type="project" value="UniProtKB-SubCell"/>
</dbReference>
<dbReference type="PANTHER" id="PTHR22589:SF103">
    <property type="entry name" value="CARNITINE O-ACETYL-TRANSFERASE, ISOFORM A-RELATED"/>
    <property type="match status" value="1"/>
</dbReference>
<dbReference type="SUPFAM" id="SSF52777">
    <property type="entry name" value="CoA-dependent acyltransferases"/>
    <property type="match status" value="2"/>
</dbReference>
<protein>
    <recommendedName>
        <fullName evidence="17">Carnitine O-acetyltransferase, mitochondrial</fullName>
        <ecNumber evidence="16">2.3.1.7</ecNumber>
    </recommendedName>
</protein>
<dbReference type="FunFam" id="3.30.559.70:FF:000007">
    <property type="entry name" value="Carnitine O-acetyltransferase, mitochondrial"/>
    <property type="match status" value="1"/>
</dbReference>
<comment type="similarity">
    <text evidence="3">Belongs to the carnitine/choline acetyltransferase family.</text>
</comment>
<evidence type="ECO:0000256" key="8">
    <source>
        <dbReference type="ARBA" id="ARBA00022946"/>
    </source>
</evidence>
<keyword evidence="22" id="KW-1185">Reference proteome</keyword>
<dbReference type="Pfam" id="PF00755">
    <property type="entry name" value="Carn_acyltransf"/>
    <property type="match status" value="1"/>
</dbReference>
<evidence type="ECO:0000256" key="16">
    <source>
        <dbReference type="ARBA" id="ARBA00066910"/>
    </source>
</evidence>